<dbReference type="Pfam" id="PF03309">
    <property type="entry name" value="Pan_kinase"/>
    <property type="match status" value="1"/>
</dbReference>
<evidence type="ECO:0000256" key="7">
    <source>
        <dbReference type="ARBA" id="ARBA00022490"/>
    </source>
</evidence>
<evidence type="ECO:0000256" key="2">
    <source>
        <dbReference type="ARBA" id="ARBA00001958"/>
    </source>
</evidence>
<evidence type="ECO:0000256" key="8">
    <source>
        <dbReference type="ARBA" id="ARBA00022679"/>
    </source>
</evidence>
<reference evidence="17 18" key="1">
    <citation type="submission" date="2020-08" db="EMBL/GenBank/DDBJ databases">
        <title>Genomic Encyclopedia of Type Strains, Phase IV (KMG-IV): sequencing the most valuable type-strain genomes for metagenomic binning, comparative biology and taxonomic classification.</title>
        <authorList>
            <person name="Goeker M."/>
        </authorList>
    </citation>
    <scope>NUCLEOTIDE SEQUENCE [LARGE SCALE GENOMIC DNA]</scope>
    <source>
        <strain evidence="17 18">DSM 17976</strain>
    </source>
</reference>
<evidence type="ECO:0000256" key="15">
    <source>
        <dbReference type="ARBA" id="ARBA00040883"/>
    </source>
</evidence>
<comment type="cofactor">
    <cofactor evidence="16">
        <name>NH4(+)</name>
        <dbReference type="ChEBI" id="CHEBI:28938"/>
    </cofactor>
    <cofactor evidence="16">
        <name>K(+)</name>
        <dbReference type="ChEBI" id="CHEBI:29103"/>
    </cofactor>
    <text evidence="16">A monovalent cation. Ammonium or potassium.</text>
</comment>
<dbReference type="GO" id="GO:0004594">
    <property type="term" value="F:pantothenate kinase activity"/>
    <property type="evidence" value="ECO:0007669"/>
    <property type="project" value="UniProtKB-UniRule"/>
</dbReference>
<comment type="catalytic activity">
    <reaction evidence="1 16">
        <text>(R)-pantothenate + ATP = (R)-4'-phosphopantothenate + ADP + H(+)</text>
        <dbReference type="Rhea" id="RHEA:16373"/>
        <dbReference type="ChEBI" id="CHEBI:10986"/>
        <dbReference type="ChEBI" id="CHEBI:15378"/>
        <dbReference type="ChEBI" id="CHEBI:29032"/>
        <dbReference type="ChEBI" id="CHEBI:30616"/>
        <dbReference type="ChEBI" id="CHEBI:456216"/>
        <dbReference type="EC" id="2.7.1.33"/>
    </reaction>
</comment>
<evidence type="ECO:0000256" key="12">
    <source>
        <dbReference type="ARBA" id="ARBA00022958"/>
    </source>
</evidence>
<keyword evidence="8 16" id="KW-0808">Transferase</keyword>
<evidence type="ECO:0000256" key="14">
    <source>
        <dbReference type="ARBA" id="ARBA00038036"/>
    </source>
</evidence>
<dbReference type="HAMAP" id="MF_01274">
    <property type="entry name" value="Pantothen_kinase_3"/>
    <property type="match status" value="1"/>
</dbReference>
<dbReference type="PANTHER" id="PTHR34265">
    <property type="entry name" value="TYPE III PANTOTHENATE KINASE"/>
    <property type="match status" value="1"/>
</dbReference>
<dbReference type="CDD" id="cd24015">
    <property type="entry name" value="ASKHA_NBD_PanK-III"/>
    <property type="match status" value="1"/>
</dbReference>
<evidence type="ECO:0000256" key="13">
    <source>
        <dbReference type="ARBA" id="ARBA00022993"/>
    </source>
</evidence>
<evidence type="ECO:0000256" key="4">
    <source>
        <dbReference type="ARBA" id="ARBA00005225"/>
    </source>
</evidence>
<comment type="caution">
    <text evidence="17">The sequence shown here is derived from an EMBL/GenBank/DDBJ whole genome shotgun (WGS) entry which is preliminary data.</text>
</comment>
<feature type="binding site" evidence="16">
    <location>
        <begin position="6"/>
        <end position="13"/>
    </location>
    <ligand>
        <name>ATP</name>
        <dbReference type="ChEBI" id="CHEBI:30616"/>
    </ligand>
</feature>
<dbReference type="EMBL" id="JACIBY010000005">
    <property type="protein sequence ID" value="MBB3838945.1"/>
    <property type="molecule type" value="Genomic_DNA"/>
</dbReference>
<dbReference type="EC" id="2.7.1.33" evidence="6 16"/>
<keyword evidence="10 16" id="KW-0418">Kinase</keyword>
<comment type="similarity">
    <text evidence="14 16">Belongs to the type III pantothenate kinase family.</text>
</comment>
<keyword evidence="16" id="KW-0479">Metal-binding</keyword>
<feature type="binding site" evidence="16">
    <location>
        <position position="129"/>
    </location>
    <ligand>
        <name>K(+)</name>
        <dbReference type="ChEBI" id="CHEBI:29103"/>
    </ligand>
</feature>
<evidence type="ECO:0000256" key="9">
    <source>
        <dbReference type="ARBA" id="ARBA00022741"/>
    </source>
</evidence>
<protein>
    <recommendedName>
        <fullName evidence="15 16">Type III pantothenate kinase</fullName>
        <ecNumber evidence="6 16">2.7.1.33</ecNumber>
    </recommendedName>
    <alternativeName>
        <fullName evidence="16">PanK-III</fullName>
    </alternativeName>
    <alternativeName>
        <fullName evidence="16">Pantothenic acid kinase</fullName>
    </alternativeName>
</protein>
<organism evidence="17 18">
    <name type="scientific">Runella defluvii</name>
    <dbReference type="NCBI Taxonomy" id="370973"/>
    <lineage>
        <taxon>Bacteria</taxon>
        <taxon>Pseudomonadati</taxon>
        <taxon>Bacteroidota</taxon>
        <taxon>Cytophagia</taxon>
        <taxon>Cytophagales</taxon>
        <taxon>Spirosomataceae</taxon>
        <taxon>Runella</taxon>
    </lineage>
</organism>
<dbReference type="PANTHER" id="PTHR34265:SF1">
    <property type="entry name" value="TYPE III PANTOTHENATE KINASE"/>
    <property type="match status" value="1"/>
</dbReference>
<keyword evidence="12 16" id="KW-0630">Potassium</keyword>
<accession>A0A7W5ZLM0</accession>
<comment type="function">
    <text evidence="16">Catalyzes the phosphorylation of pantothenate (Pan), the first step in CoA biosynthesis.</text>
</comment>
<feature type="active site" description="Proton acceptor" evidence="16">
    <location>
        <position position="109"/>
    </location>
</feature>
<sequence>MLLAVDVGNTDTVFGVWQNDEWTHIFRVRSLTDEGAPHYETKLRLHFLEANLLISDVQTTVLSSVVPPLTPVLRSMLSGLFGMPPVVVGPEVYPGLKVEIDHPHEIGSDLVANAVAAYTKYGRNAVVVDFGTALTFTTVSGDGRILGVAIAPGLKTAVKALFSNTAQLPEVPLKLPESAIGKNTTHAIQAGILLGYESLVRGMITRIRRELDGDCIALATGGLSSIIDTLHGEFVEVNRSLTLDGLRIIGERVSGLSK</sequence>
<comment type="pathway">
    <text evidence="4 16">Cofactor biosynthesis; coenzyme A biosynthesis; CoA from (R)-pantothenate: step 1/5.</text>
</comment>
<keyword evidence="11 16" id="KW-0067">ATP-binding</keyword>
<dbReference type="AlphaFoldDB" id="A0A7W5ZLM0"/>
<comment type="subunit">
    <text evidence="5 16">Homodimer.</text>
</comment>
<evidence type="ECO:0000256" key="5">
    <source>
        <dbReference type="ARBA" id="ARBA00011738"/>
    </source>
</evidence>
<dbReference type="InterPro" id="IPR004619">
    <property type="entry name" value="Type_III_PanK"/>
</dbReference>
<keyword evidence="13 16" id="KW-0173">Coenzyme A biosynthesis</keyword>
<keyword evidence="18" id="KW-1185">Reference proteome</keyword>
<dbReference type="RefSeq" id="WP_183974775.1">
    <property type="nucleotide sequence ID" value="NZ_JACIBY010000005.1"/>
</dbReference>
<dbReference type="Proteomes" id="UP000541352">
    <property type="component" value="Unassembled WGS sequence"/>
</dbReference>
<feature type="binding site" evidence="16">
    <location>
        <begin position="107"/>
        <end position="110"/>
    </location>
    <ligand>
        <name>substrate</name>
    </ligand>
</feature>
<comment type="caution">
    <text evidence="16">Lacks conserved residue(s) required for the propagation of feature annotation.</text>
</comment>
<keyword evidence="9 16" id="KW-0547">Nucleotide-binding</keyword>
<evidence type="ECO:0000256" key="1">
    <source>
        <dbReference type="ARBA" id="ARBA00001206"/>
    </source>
</evidence>
<feature type="binding site" evidence="16">
    <location>
        <position position="184"/>
    </location>
    <ligand>
        <name>substrate</name>
    </ligand>
</feature>
<comment type="subcellular location">
    <subcellularLocation>
        <location evidence="3 16">Cytoplasm</location>
    </subcellularLocation>
</comment>
<dbReference type="GO" id="GO:0005524">
    <property type="term" value="F:ATP binding"/>
    <property type="evidence" value="ECO:0007669"/>
    <property type="project" value="UniProtKB-UniRule"/>
</dbReference>
<evidence type="ECO:0000256" key="3">
    <source>
        <dbReference type="ARBA" id="ARBA00004496"/>
    </source>
</evidence>
<feature type="binding site" evidence="16">
    <location>
        <position position="132"/>
    </location>
    <ligand>
        <name>ATP</name>
        <dbReference type="ChEBI" id="CHEBI:30616"/>
    </ligand>
</feature>
<dbReference type="GO" id="GO:0005737">
    <property type="term" value="C:cytoplasm"/>
    <property type="evidence" value="ECO:0007669"/>
    <property type="project" value="UniProtKB-SubCell"/>
</dbReference>
<evidence type="ECO:0000256" key="6">
    <source>
        <dbReference type="ARBA" id="ARBA00012102"/>
    </source>
</evidence>
<dbReference type="UniPathway" id="UPA00241">
    <property type="reaction ID" value="UER00352"/>
</dbReference>
<evidence type="ECO:0000256" key="10">
    <source>
        <dbReference type="ARBA" id="ARBA00022777"/>
    </source>
</evidence>
<dbReference type="NCBIfam" id="TIGR00671">
    <property type="entry name" value="baf"/>
    <property type="match status" value="1"/>
</dbReference>
<dbReference type="NCBIfam" id="NF009855">
    <property type="entry name" value="PRK13321.1"/>
    <property type="match status" value="1"/>
</dbReference>
<dbReference type="GO" id="GO:0046872">
    <property type="term" value="F:metal ion binding"/>
    <property type="evidence" value="ECO:0007669"/>
    <property type="project" value="UniProtKB-KW"/>
</dbReference>
<gene>
    <name evidence="16" type="primary">coaX</name>
    <name evidence="17" type="ORF">FHS57_002951</name>
</gene>
<evidence type="ECO:0000313" key="17">
    <source>
        <dbReference type="EMBL" id="MBB3838945.1"/>
    </source>
</evidence>
<dbReference type="InterPro" id="IPR043129">
    <property type="entry name" value="ATPase_NBD"/>
</dbReference>
<name>A0A7W5ZLM0_9BACT</name>
<proteinExistence type="inferred from homology"/>
<evidence type="ECO:0000313" key="18">
    <source>
        <dbReference type="Proteomes" id="UP000541352"/>
    </source>
</evidence>
<comment type="cofactor">
    <cofactor evidence="2">
        <name>K(+)</name>
        <dbReference type="ChEBI" id="CHEBI:29103"/>
    </cofactor>
</comment>
<keyword evidence="7 16" id="KW-0963">Cytoplasm</keyword>
<evidence type="ECO:0000256" key="11">
    <source>
        <dbReference type="ARBA" id="ARBA00022840"/>
    </source>
</evidence>
<dbReference type="Gene3D" id="3.30.420.40">
    <property type="match status" value="2"/>
</dbReference>
<evidence type="ECO:0000256" key="16">
    <source>
        <dbReference type="HAMAP-Rule" id="MF_01274"/>
    </source>
</evidence>
<dbReference type="SUPFAM" id="SSF53067">
    <property type="entry name" value="Actin-like ATPase domain"/>
    <property type="match status" value="2"/>
</dbReference>
<dbReference type="GO" id="GO:0015937">
    <property type="term" value="P:coenzyme A biosynthetic process"/>
    <property type="evidence" value="ECO:0007669"/>
    <property type="project" value="UniProtKB-UniRule"/>
</dbReference>